<name>A0A098G203_9GAMM</name>
<proteinExistence type="predicted"/>
<dbReference type="SUPFAM" id="SSF48452">
    <property type="entry name" value="TPR-like"/>
    <property type="match status" value="1"/>
</dbReference>
<dbReference type="InterPro" id="IPR011990">
    <property type="entry name" value="TPR-like_helical_dom_sf"/>
</dbReference>
<keyword evidence="3" id="KW-1185">Reference proteome</keyword>
<evidence type="ECO:0000313" key="2">
    <source>
        <dbReference type="EMBL" id="CEG55999.1"/>
    </source>
</evidence>
<gene>
    <name evidence="2" type="ORF">LFA_0542</name>
</gene>
<organism evidence="2 3">
    <name type="scientific">Legionella fallonii LLAP-10</name>
    <dbReference type="NCBI Taxonomy" id="1212491"/>
    <lineage>
        <taxon>Bacteria</taxon>
        <taxon>Pseudomonadati</taxon>
        <taxon>Pseudomonadota</taxon>
        <taxon>Gammaproteobacteria</taxon>
        <taxon>Legionellales</taxon>
        <taxon>Legionellaceae</taxon>
        <taxon>Legionella</taxon>
    </lineage>
</organism>
<dbReference type="Proteomes" id="UP000032430">
    <property type="component" value="Chromosome I"/>
</dbReference>
<dbReference type="Pfam" id="PF13432">
    <property type="entry name" value="TPR_16"/>
    <property type="match status" value="1"/>
</dbReference>
<dbReference type="Gene3D" id="1.25.40.10">
    <property type="entry name" value="Tetratricopeptide repeat domain"/>
    <property type="match status" value="1"/>
</dbReference>
<dbReference type="HOGENOM" id="CLU_296098_0_0_6"/>
<sequence length="879" mass="100722">MLSKTDKFNNQGERALQNKDYNRALELFDKALKKNPKNGLFFYNKGLAHLGLGEYPSAIIAFEQAELLEPGLKVQISGKKREVIALSAKMSREDLDQYSTPSEEFFRFDLCSKTYQMKLAQLCQFHQNLKTLNYAQKIEWIITLMEFSFCYYNRDISPMPFVNPGFIESTESGRKRRLKKMERIIKILVGKAEEGHHAEFFDSYLLAICKNLEDDIFLQDSQLVFRMIFEAMHQLPRKERTELIEHLPWGTNSWYFFEFCSTFFKSKEYTSPIPFVIRKEDLEEELGDGKQLKGPLTHFHRSLMEDSCLVKAVIPDLLVDDLPKLHRFFLSVKANLANPASLIDPLEELNNLKPLLWYFKQSYQLVKLTALIPREFNSPITFHHLDNEKTIELSPLINLFMLDYTPDFTSNIKSKLAFIRRIQLIGEIFTRRGWGGQVDSIDFMDPEILSDIRNGLCHVEDLHSTALIDDLEQNNATIMALYSEFVHLREVIYKVIKQRQNSFSPWPDTSTPFQEWQGPVYAYWDTVKEYYKAPTPFNFNTFIPNKTLLPEAKMTSFLQMLNPNAPLYTKMCRMLSGQEAFIEVSSEELQSLLNPGIKKGPASKILKAAFKEYKALRGQESKKITAHKKAQEEGIKSTKRSTMASDFPCLRQLGIASIKELHSPDKMDLNDLLNFLKSRLSLLEQLFISSGINLAAKKSICIGFINSIIINDIEAQLACSYLIPQIVSILTKLEKLHLLATIHPQLPSCMVELVSLRNALEHNDPVIDSKDDAFIHMRSKISLLMGTVTYELLVTFSEHIMTVNPDLLIDLSGDIIEEEGEKSKSTQALNVSGLIYPPTQTISIVDGNPFVFFPSGTLNETSNNSSVKTEDQKPLMDMQ</sequence>
<dbReference type="SMART" id="SM00028">
    <property type="entry name" value="TPR"/>
    <property type="match status" value="2"/>
</dbReference>
<dbReference type="STRING" id="1212491.LFA_0542"/>
<feature type="repeat" description="TPR" evidence="1">
    <location>
        <begin position="5"/>
        <end position="38"/>
    </location>
</feature>
<dbReference type="EMBL" id="LN614827">
    <property type="protein sequence ID" value="CEG55999.1"/>
    <property type="molecule type" value="Genomic_DNA"/>
</dbReference>
<dbReference type="RefSeq" id="WP_045094761.1">
    <property type="nucleotide sequence ID" value="NZ_LN614827.1"/>
</dbReference>
<evidence type="ECO:0000313" key="3">
    <source>
        <dbReference type="Proteomes" id="UP000032430"/>
    </source>
</evidence>
<dbReference type="InterPro" id="IPR019734">
    <property type="entry name" value="TPR_rpt"/>
</dbReference>
<protein>
    <submittedName>
        <fullName evidence="2">Uncharacterized protein</fullName>
    </submittedName>
</protein>
<accession>A0A098G203</accession>
<dbReference type="PROSITE" id="PS50005">
    <property type="entry name" value="TPR"/>
    <property type="match status" value="1"/>
</dbReference>
<reference evidence="3" key="1">
    <citation type="submission" date="2014-09" db="EMBL/GenBank/DDBJ databases">
        <authorList>
            <person name="Gomez-Valero L."/>
        </authorList>
    </citation>
    <scope>NUCLEOTIDE SEQUENCE [LARGE SCALE GENOMIC DNA]</scope>
    <source>
        <strain evidence="3">ATCC700992</strain>
    </source>
</reference>
<dbReference type="AlphaFoldDB" id="A0A098G203"/>
<dbReference type="OrthoDB" id="5637745at2"/>
<keyword evidence="1" id="KW-0802">TPR repeat</keyword>
<evidence type="ECO:0000256" key="1">
    <source>
        <dbReference type="PROSITE-ProRule" id="PRU00339"/>
    </source>
</evidence>
<dbReference type="KEGG" id="lfa:LFA_0542"/>